<dbReference type="AlphaFoldDB" id="A0ABD0U575"/>
<proteinExistence type="predicted"/>
<reference evidence="2 3" key="1">
    <citation type="journal article" date="2024" name="Plant Biotechnol. J.">
        <title>Dendrobium thyrsiflorum genome and its molecular insights into genes involved in important horticultural traits.</title>
        <authorList>
            <person name="Chen B."/>
            <person name="Wang J.Y."/>
            <person name="Zheng P.J."/>
            <person name="Li K.L."/>
            <person name="Liang Y.M."/>
            <person name="Chen X.F."/>
            <person name="Zhang C."/>
            <person name="Zhao X."/>
            <person name="He X."/>
            <person name="Zhang G.Q."/>
            <person name="Liu Z.J."/>
            <person name="Xu Q."/>
        </authorList>
    </citation>
    <scope>NUCLEOTIDE SEQUENCE [LARGE SCALE GENOMIC DNA]</scope>
    <source>
        <strain evidence="2">GZMU011</strain>
    </source>
</reference>
<feature type="region of interest" description="Disordered" evidence="1">
    <location>
        <begin position="24"/>
        <end position="56"/>
    </location>
</feature>
<name>A0ABD0U575_DENTH</name>
<gene>
    <name evidence="2" type="ORF">M5K25_021901</name>
</gene>
<keyword evidence="3" id="KW-1185">Reference proteome</keyword>
<organism evidence="2 3">
    <name type="scientific">Dendrobium thyrsiflorum</name>
    <name type="common">Pinecone-like raceme dendrobium</name>
    <name type="synonym">Orchid</name>
    <dbReference type="NCBI Taxonomy" id="117978"/>
    <lineage>
        <taxon>Eukaryota</taxon>
        <taxon>Viridiplantae</taxon>
        <taxon>Streptophyta</taxon>
        <taxon>Embryophyta</taxon>
        <taxon>Tracheophyta</taxon>
        <taxon>Spermatophyta</taxon>
        <taxon>Magnoliopsida</taxon>
        <taxon>Liliopsida</taxon>
        <taxon>Asparagales</taxon>
        <taxon>Orchidaceae</taxon>
        <taxon>Epidendroideae</taxon>
        <taxon>Malaxideae</taxon>
        <taxon>Dendrobiinae</taxon>
        <taxon>Dendrobium</taxon>
    </lineage>
</organism>
<dbReference type="EMBL" id="JANQDX010000017">
    <property type="protein sequence ID" value="KAL0907487.1"/>
    <property type="molecule type" value="Genomic_DNA"/>
</dbReference>
<feature type="compositionally biased region" description="Basic residues" evidence="1">
    <location>
        <begin position="26"/>
        <end position="48"/>
    </location>
</feature>
<evidence type="ECO:0000313" key="3">
    <source>
        <dbReference type="Proteomes" id="UP001552299"/>
    </source>
</evidence>
<protein>
    <submittedName>
        <fullName evidence="2">Uncharacterized protein</fullName>
    </submittedName>
</protein>
<accession>A0ABD0U575</accession>
<sequence>MNPSDVLDQALALCELKTSAGISKQTLRRKKKKKVSASGNKHKKKKKAVLGTDSAVEGNETLPQTEYGLLVKKTCGQLERREPESVAFESKQLALTGSETCSLRGVNGSCCGETFPKLGLEELRQRAPWDSVERRGEIEVERRVHALEAIYRKGKERTKQGRSESNDEIRSSIGDRLADAEAKFFDLRVVALEFVTSPWDSCPRRDQS</sequence>
<dbReference type="Proteomes" id="UP001552299">
    <property type="component" value="Unassembled WGS sequence"/>
</dbReference>
<evidence type="ECO:0000256" key="1">
    <source>
        <dbReference type="SAM" id="MobiDB-lite"/>
    </source>
</evidence>
<evidence type="ECO:0000313" key="2">
    <source>
        <dbReference type="EMBL" id="KAL0907487.1"/>
    </source>
</evidence>
<comment type="caution">
    <text evidence="2">The sequence shown here is derived from an EMBL/GenBank/DDBJ whole genome shotgun (WGS) entry which is preliminary data.</text>
</comment>